<dbReference type="GO" id="GO:1990432">
    <property type="term" value="P:siRNA 3'-end processing"/>
    <property type="evidence" value="ECO:0007669"/>
    <property type="project" value="TreeGrafter"/>
</dbReference>
<keyword evidence="2" id="KW-1185">Reference proteome</keyword>
<dbReference type="GO" id="GO:0003723">
    <property type="term" value="F:RNA binding"/>
    <property type="evidence" value="ECO:0007669"/>
    <property type="project" value="TreeGrafter"/>
</dbReference>
<reference evidence="1" key="1">
    <citation type="submission" date="2021-06" db="EMBL/GenBank/DDBJ databases">
        <authorList>
            <person name="Hodson N. C."/>
            <person name="Mongue J. A."/>
            <person name="Jaron S. K."/>
        </authorList>
    </citation>
    <scope>NUCLEOTIDE SEQUENCE</scope>
</reference>
<comment type="caution">
    <text evidence="1">The sequence shown here is derived from an EMBL/GenBank/DDBJ whole genome shotgun (WGS) entry which is preliminary data.</text>
</comment>
<dbReference type="AlphaFoldDB" id="A0A8J2P1F0"/>
<accession>A0A8J2P1F0</accession>
<dbReference type="GO" id="GO:0000175">
    <property type="term" value="F:3'-5'-RNA exonuclease activity"/>
    <property type="evidence" value="ECO:0007669"/>
    <property type="project" value="TreeGrafter"/>
</dbReference>
<evidence type="ECO:0000313" key="2">
    <source>
        <dbReference type="Proteomes" id="UP000708208"/>
    </source>
</evidence>
<dbReference type="Pfam" id="PF04857">
    <property type="entry name" value="CAF1"/>
    <property type="match status" value="1"/>
</dbReference>
<organism evidence="1 2">
    <name type="scientific">Allacma fusca</name>
    <dbReference type="NCBI Taxonomy" id="39272"/>
    <lineage>
        <taxon>Eukaryota</taxon>
        <taxon>Metazoa</taxon>
        <taxon>Ecdysozoa</taxon>
        <taxon>Arthropoda</taxon>
        <taxon>Hexapoda</taxon>
        <taxon>Collembola</taxon>
        <taxon>Symphypleona</taxon>
        <taxon>Sminthuridae</taxon>
        <taxon>Allacma</taxon>
    </lineage>
</organism>
<dbReference type="InterPro" id="IPR006941">
    <property type="entry name" value="RNase_CAF1"/>
</dbReference>
<dbReference type="EMBL" id="CAJVCH010162098">
    <property type="protein sequence ID" value="CAG7728330.1"/>
    <property type="molecule type" value="Genomic_DNA"/>
</dbReference>
<dbReference type="GO" id="GO:1990431">
    <property type="term" value="P:priRNA 3'-end processing"/>
    <property type="evidence" value="ECO:0007669"/>
    <property type="project" value="TreeGrafter"/>
</dbReference>
<proteinExistence type="predicted"/>
<dbReference type="GO" id="GO:0005783">
    <property type="term" value="C:endoplasmic reticulum"/>
    <property type="evidence" value="ECO:0007669"/>
    <property type="project" value="TreeGrafter"/>
</dbReference>
<dbReference type="Proteomes" id="UP000708208">
    <property type="component" value="Unassembled WGS sequence"/>
</dbReference>
<protein>
    <submittedName>
        <fullName evidence="1">Uncharacterized protein</fullName>
    </submittedName>
</protein>
<gene>
    <name evidence="1" type="ORF">AFUS01_LOCUS17118</name>
</gene>
<dbReference type="PANTHER" id="PTHR15092:SF22">
    <property type="entry name" value="POLY(A)-SPECIFIC RIBONUCLEASE PNLDC1"/>
    <property type="match status" value="1"/>
</dbReference>
<dbReference type="InterPro" id="IPR051181">
    <property type="entry name" value="CAF1_poly(A)_ribonucleases"/>
</dbReference>
<dbReference type="GO" id="GO:0005634">
    <property type="term" value="C:nucleus"/>
    <property type="evidence" value="ECO:0007669"/>
    <property type="project" value="TreeGrafter"/>
</dbReference>
<dbReference type="GO" id="GO:0000289">
    <property type="term" value="P:nuclear-transcribed mRNA poly(A) tail shortening"/>
    <property type="evidence" value="ECO:0007669"/>
    <property type="project" value="TreeGrafter"/>
</dbReference>
<evidence type="ECO:0000313" key="1">
    <source>
        <dbReference type="EMBL" id="CAG7728330.1"/>
    </source>
</evidence>
<dbReference type="OrthoDB" id="414075at2759"/>
<dbReference type="PANTHER" id="PTHR15092">
    <property type="entry name" value="POLY A -SPECIFIC RIBONUCLEASE/TARGET OF EGR1, MEMBER 1"/>
    <property type="match status" value="1"/>
</dbReference>
<sequence length="490" mass="55601">MQVDRTNFELVFPKFLEQLRDCLFVAIDAEYSGLGPPPGCESDVHSLFDSASRRYLKAKACSSYVICQFGIALFRRLRANSNSYEADCYNFYLFPASHEDFARDEPFLWELSSVLFLKEFNFDFDRVFQKGIPFMNQRKAEEFKVYLKNRCAEGLDEQPDEVVMDEKNGAQLLEYYTGFSRVIQALKRARKPMVGHNMYTDLVLTFHRFVNDLPETYEEFKVQAHDAFPIVYDTKAIAQGMKTLMSKRNTEEDLSYLSNTSLCALYKNTSDPPGRNKPIVCLSCDSQCYSEGLREGKNKDMEDLVSTKCHEAGFDACITGAVFTQLVYILWQHELTVKGLPQTCICDDVFNCVLPWANRVNLSRARVPQINLGGKDPASHRPSWICVTGFVKSTVSSKGLHLKSIIRQASKLGSCEGIYISPEKSKALITCSTERASFQIQKFLKQSGYKIHEVPVPNDDTGVVDVPWGKFVVCAAACWTCILLTLWTKT</sequence>
<name>A0A8J2P1F0_9HEXA</name>